<evidence type="ECO:0000256" key="1">
    <source>
        <dbReference type="ARBA" id="ARBA00009861"/>
    </source>
</evidence>
<dbReference type="AlphaFoldDB" id="A0AAW1HJN9"/>
<evidence type="ECO:0000256" key="3">
    <source>
        <dbReference type="ARBA" id="ARBA00023315"/>
    </source>
</evidence>
<name>A0AAW1HJN9_SAPOF</name>
<reference evidence="4" key="1">
    <citation type="submission" date="2024-03" db="EMBL/GenBank/DDBJ databases">
        <title>WGS assembly of Saponaria officinalis var. Norfolk2.</title>
        <authorList>
            <person name="Jenkins J."/>
            <person name="Shu S."/>
            <person name="Grimwood J."/>
            <person name="Barry K."/>
            <person name="Goodstein D."/>
            <person name="Schmutz J."/>
            <person name="Leebens-Mack J."/>
            <person name="Osbourn A."/>
        </authorList>
    </citation>
    <scope>NUCLEOTIDE SEQUENCE [LARGE SCALE GENOMIC DNA]</scope>
    <source>
        <strain evidence="4">JIC</strain>
    </source>
</reference>
<protein>
    <recommendedName>
        <fullName evidence="6">Transferase, Chloramphenicol acetyltransferase-like domain protein</fullName>
    </recommendedName>
</protein>
<dbReference type="Gene3D" id="3.30.559.10">
    <property type="entry name" value="Chloramphenicol acetyltransferase-like domain"/>
    <property type="match status" value="2"/>
</dbReference>
<organism evidence="4 5">
    <name type="scientific">Saponaria officinalis</name>
    <name type="common">Common soapwort</name>
    <name type="synonym">Lychnis saponaria</name>
    <dbReference type="NCBI Taxonomy" id="3572"/>
    <lineage>
        <taxon>Eukaryota</taxon>
        <taxon>Viridiplantae</taxon>
        <taxon>Streptophyta</taxon>
        <taxon>Embryophyta</taxon>
        <taxon>Tracheophyta</taxon>
        <taxon>Spermatophyta</taxon>
        <taxon>Magnoliopsida</taxon>
        <taxon>eudicotyledons</taxon>
        <taxon>Gunneridae</taxon>
        <taxon>Pentapetalae</taxon>
        <taxon>Caryophyllales</taxon>
        <taxon>Caryophyllaceae</taxon>
        <taxon>Caryophylleae</taxon>
        <taxon>Saponaria</taxon>
    </lineage>
</organism>
<dbReference type="PANTHER" id="PTHR31623:SF17">
    <property type="entry name" value="F21J9.9"/>
    <property type="match status" value="1"/>
</dbReference>
<comment type="caution">
    <text evidence="4">The sequence shown here is derived from an EMBL/GenBank/DDBJ whole genome shotgun (WGS) entry which is preliminary data.</text>
</comment>
<evidence type="ECO:0000313" key="5">
    <source>
        <dbReference type="Proteomes" id="UP001443914"/>
    </source>
</evidence>
<evidence type="ECO:0000313" key="4">
    <source>
        <dbReference type="EMBL" id="KAK9676584.1"/>
    </source>
</evidence>
<keyword evidence="3" id="KW-0012">Acyltransferase</keyword>
<dbReference type="EMBL" id="JBDFQZ010000011">
    <property type="protein sequence ID" value="KAK9676584.1"/>
    <property type="molecule type" value="Genomic_DNA"/>
</dbReference>
<dbReference type="Pfam" id="PF02458">
    <property type="entry name" value="Transferase"/>
    <property type="match status" value="1"/>
</dbReference>
<dbReference type="PANTHER" id="PTHR31623">
    <property type="entry name" value="F21J9.9"/>
    <property type="match status" value="1"/>
</dbReference>
<proteinExistence type="inferred from homology"/>
<evidence type="ECO:0000256" key="2">
    <source>
        <dbReference type="ARBA" id="ARBA00022679"/>
    </source>
</evidence>
<keyword evidence="5" id="KW-1185">Reference proteome</keyword>
<dbReference type="InterPro" id="IPR023213">
    <property type="entry name" value="CAT-like_dom_sf"/>
</dbReference>
<evidence type="ECO:0008006" key="6">
    <source>
        <dbReference type="Google" id="ProtNLM"/>
    </source>
</evidence>
<dbReference type="GO" id="GO:0016746">
    <property type="term" value="F:acyltransferase activity"/>
    <property type="evidence" value="ECO:0007669"/>
    <property type="project" value="UniProtKB-KW"/>
</dbReference>
<sequence length="448" mass="50430">MLNQKVFSEEIIKPSKPTPTHLRYLKASLFDQVNAPVLMPIIFFYSKQHTPSTSTFLDRLKNSLRATLSVFYPLAGRVQNTSYIDCNDMGVPYIESKVPSIYLSEVVHKADMSLLDELLPSHGNDHVGYDKLLLAIQVNTFACGGVAIGIKMNHSICDAFSKAMFVKTWASIARGGGQSRLPSPFFEVWKHFPPYPLKSSINTNIASKEPDSNIITIRPVTKWFMFTKEMCNELRSRLCSEYNYQSRPSLTMVLSAFIWSKIKLASSDKTLPHEVYHAINLRPKVDTLSKSYYYFGNMAVNAIAKPSLDNDESLCNSFITTIEDSVEKISRKNGLIEGLQNGTQNLRYMMQHYKRVTKGEIVSLGFSSLRSLPLYEADFGWGKPVWVTSATLMYSTTVIMIPGGASSDDTYVYINLKPDQMAKLQADQEFMSFVTKSPTFGTFVSSKI</sequence>
<comment type="similarity">
    <text evidence="1">Belongs to the plant acyltransferase family.</text>
</comment>
<dbReference type="Proteomes" id="UP001443914">
    <property type="component" value="Unassembled WGS sequence"/>
</dbReference>
<gene>
    <name evidence="4" type="ORF">RND81_11G087100</name>
</gene>
<accession>A0AAW1HJN9</accession>
<keyword evidence="2" id="KW-0808">Transferase</keyword>